<protein>
    <recommendedName>
        <fullName evidence="2">Phosphofurin acidic cluster sorting protein 1/2 C-terminal domain-containing protein</fullName>
    </recommendedName>
</protein>
<keyword evidence="1" id="KW-0812">Transmembrane</keyword>
<feature type="domain" description="Phosphofurin acidic cluster sorting protein 1/2 C-terminal" evidence="2">
    <location>
        <begin position="132"/>
        <end position="269"/>
    </location>
</feature>
<comment type="caution">
    <text evidence="3">The sequence shown here is derived from an EMBL/GenBank/DDBJ whole genome shotgun (WGS) entry which is preliminary data.</text>
</comment>
<reference evidence="3" key="1">
    <citation type="submission" date="2021-03" db="EMBL/GenBank/DDBJ databases">
        <authorList>
            <person name="Tran Van P."/>
        </authorList>
    </citation>
    <scope>NUCLEOTIDE SEQUENCE</scope>
</reference>
<gene>
    <name evidence="3" type="ORF">TPAB3V08_LOCUS9617</name>
</gene>
<feature type="non-terminal residue" evidence="3">
    <location>
        <position position="269"/>
    </location>
</feature>
<keyword evidence="4" id="KW-1185">Reference proteome</keyword>
<dbReference type="PANTHER" id="PTHR13280:SF17">
    <property type="entry name" value="KRUEPPEL TARGET AT 95D, ISOFORM A"/>
    <property type="match status" value="1"/>
</dbReference>
<dbReference type="InterPro" id="IPR019381">
    <property type="entry name" value="PACS1/2_C"/>
</dbReference>
<keyword evidence="1" id="KW-0472">Membrane</keyword>
<evidence type="ECO:0000313" key="3">
    <source>
        <dbReference type="EMBL" id="CAG2062667.1"/>
    </source>
</evidence>
<dbReference type="Proteomes" id="UP001153148">
    <property type="component" value="Unassembled WGS sequence"/>
</dbReference>
<proteinExistence type="predicted"/>
<dbReference type="PANTHER" id="PTHR13280">
    <property type="entry name" value="PHOSPHOFURIN ACIDIC CLUSTER SORTING PROTEIN"/>
    <property type="match status" value="1"/>
</dbReference>
<dbReference type="EMBL" id="CAJPIN010021642">
    <property type="protein sequence ID" value="CAG2062667.1"/>
    <property type="molecule type" value="Genomic_DNA"/>
</dbReference>
<keyword evidence="1" id="KW-1133">Transmembrane helix</keyword>
<sequence length="269" mass="29278">MASHGATWLLNGALPITVQVSATWLLIGAIPITVQVSTTWLLNWALSITVQVSATWLLIGALPITVQVSATWLLIGAFLITVQVSATWLLIGALPITVQVSATWLLNGALPITVQVSATWLLIGLSLSLSSCNSNAKPPSPIKVLLAGSDSFVNSVLRHYVEQLSFKSPDWQNYIRFLIVPLGSNNFLARYLASVDGVYGAAFSVDLWKELLERAEVQKTDCQEMLNRVHRYLHGASATLQLPIAEAMITYKEKSSDDESSQAFVPFIS</sequence>
<feature type="transmembrane region" description="Helical" evidence="1">
    <location>
        <begin position="104"/>
        <end position="129"/>
    </location>
</feature>
<organism evidence="3 4">
    <name type="scientific">Timema podura</name>
    <name type="common">Walking stick</name>
    <dbReference type="NCBI Taxonomy" id="61482"/>
    <lineage>
        <taxon>Eukaryota</taxon>
        <taxon>Metazoa</taxon>
        <taxon>Ecdysozoa</taxon>
        <taxon>Arthropoda</taxon>
        <taxon>Hexapoda</taxon>
        <taxon>Insecta</taxon>
        <taxon>Pterygota</taxon>
        <taxon>Neoptera</taxon>
        <taxon>Polyneoptera</taxon>
        <taxon>Phasmatodea</taxon>
        <taxon>Timematodea</taxon>
        <taxon>Timematoidea</taxon>
        <taxon>Timematidae</taxon>
        <taxon>Timema</taxon>
    </lineage>
</organism>
<evidence type="ECO:0000313" key="4">
    <source>
        <dbReference type="Proteomes" id="UP001153148"/>
    </source>
</evidence>
<name>A0ABN7P4J5_TIMPD</name>
<feature type="transmembrane region" description="Helical" evidence="1">
    <location>
        <begin position="12"/>
        <end position="34"/>
    </location>
</feature>
<feature type="transmembrane region" description="Helical" evidence="1">
    <location>
        <begin position="41"/>
        <end position="64"/>
    </location>
</feature>
<evidence type="ECO:0000259" key="2">
    <source>
        <dbReference type="Pfam" id="PF10254"/>
    </source>
</evidence>
<evidence type="ECO:0000256" key="1">
    <source>
        <dbReference type="SAM" id="Phobius"/>
    </source>
</evidence>
<accession>A0ABN7P4J5</accession>
<feature type="transmembrane region" description="Helical" evidence="1">
    <location>
        <begin position="70"/>
        <end position="92"/>
    </location>
</feature>
<dbReference type="Pfam" id="PF10254">
    <property type="entry name" value="Pacs-1"/>
    <property type="match status" value="1"/>
</dbReference>